<keyword evidence="3" id="KW-0411">Iron-sulfur</keyword>
<evidence type="ECO:0000313" key="5">
    <source>
        <dbReference type="Proteomes" id="UP000223596"/>
    </source>
</evidence>
<comment type="caution">
    <text evidence="4">The sequence shown here is derived from an EMBL/GenBank/DDBJ whole genome shotgun (WGS) entry which is preliminary data.</text>
</comment>
<evidence type="ECO:0000256" key="3">
    <source>
        <dbReference type="ARBA" id="ARBA00023014"/>
    </source>
</evidence>
<keyword evidence="1" id="KW-0479">Metal-binding</keyword>
<dbReference type="InterPro" id="IPR037208">
    <property type="entry name" value="Spo0E-like_sf"/>
</dbReference>
<dbReference type="GeneID" id="35804148"/>
<keyword evidence="2" id="KW-0408">Iron</keyword>
<dbReference type="SUPFAM" id="SSF140500">
    <property type="entry name" value="BAS1536-like"/>
    <property type="match status" value="1"/>
</dbReference>
<dbReference type="Proteomes" id="UP000223596">
    <property type="component" value="Unassembled WGS sequence"/>
</dbReference>
<dbReference type="RefSeq" id="WP_003514453.1">
    <property type="nucleotide sequence ID" value="NZ_CP013828.1"/>
</dbReference>
<accession>A0AB36TCJ5</accession>
<dbReference type="GO" id="GO:0043937">
    <property type="term" value="P:regulation of sporulation"/>
    <property type="evidence" value="ECO:0007669"/>
    <property type="project" value="InterPro"/>
</dbReference>
<evidence type="ECO:0000313" key="4">
    <source>
        <dbReference type="EMBL" id="PFH01662.1"/>
    </source>
</evidence>
<reference evidence="4 5" key="1">
    <citation type="submission" date="2017-09" db="EMBL/GenBank/DDBJ databases">
        <title>Evaluation of Pacific Biosciences Sequencing Technology to Finishing C. thermocellum Genome Sequences.</title>
        <authorList>
            <person name="Brown S."/>
        </authorList>
    </citation>
    <scope>NUCLEOTIDE SEQUENCE [LARGE SCALE GENOMIC DNA]</scope>
    <source>
        <strain evidence="4 5">AD2</strain>
    </source>
</reference>
<dbReference type="AlphaFoldDB" id="A0AB36TCJ5"/>
<evidence type="ECO:0000256" key="1">
    <source>
        <dbReference type="ARBA" id="ARBA00022723"/>
    </source>
</evidence>
<dbReference type="EMBL" id="PDBW01000001">
    <property type="protein sequence ID" value="PFH01662.1"/>
    <property type="molecule type" value="Genomic_DNA"/>
</dbReference>
<organism evidence="4 5">
    <name type="scientific">Acetivibrio thermocellus AD2</name>
    <dbReference type="NCBI Taxonomy" id="1138384"/>
    <lineage>
        <taxon>Bacteria</taxon>
        <taxon>Bacillati</taxon>
        <taxon>Bacillota</taxon>
        <taxon>Clostridia</taxon>
        <taxon>Eubacteriales</taxon>
        <taxon>Oscillospiraceae</taxon>
        <taxon>Acetivibrio</taxon>
    </lineage>
</organism>
<dbReference type="PROSITE" id="PS00198">
    <property type="entry name" value="4FE4S_FER_1"/>
    <property type="match status" value="1"/>
</dbReference>
<sequence length="70" mass="8529">MTKGAEELFREIELKNIILREQCNNCRLSRHELEKTERELDALLYKYYKIYKCNLCKVCEEKCPEEPEEQ</sequence>
<evidence type="ECO:0008006" key="6">
    <source>
        <dbReference type="Google" id="ProtNLM"/>
    </source>
</evidence>
<protein>
    <recommendedName>
        <fullName evidence="6">Spo0E like sporulation regulatory protein</fullName>
    </recommendedName>
</protein>
<proteinExistence type="predicted"/>
<dbReference type="GO" id="GO:0046872">
    <property type="term" value="F:metal ion binding"/>
    <property type="evidence" value="ECO:0007669"/>
    <property type="project" value="UniProtKB-KW"/>
</dbReference>
<dbReference type="GO" id="GO:0051536">
    <property type="term" value="F:iron-sulfur cluster binding"/>
    <property type="evidence" value="ECO:0007669"/>
    <property type="project" value="UniProtKB-KW"/>
</dbReference>
<dbReference type="InterPro" id="IPR017900">
    <property type="entry name" value="4Fe4S_Fe_S_CS"/>
</dbReference>
<evidence type="ECO:0000256" key="2">
    <source>
        <dbReference type="ARBA" id="ARBA00023004"/>
    </source>
</evidence>
<name>A0AB36TCJ5_ACETH</name>
<gene>
    <name evidence="4" type="ORF">M972_11401</name>
</gene>